<proteinExistence type="inferred from homology"/>
<dbReference type="EMBL" id="BAAAPH010000004">
    <property type="protein sequence ID" value="GAA1560902.1"/>
    <property type="molecule type" value="Genomic_DNA"/>
</dbReference>
<dbReference type="Proteomes" id="UP001501705">
    <property type="component" value="Unassembled WGS sequence"/>
</dbReference>
<gene>
    <name evidence="5" type="ORF">GCM10009804_17130</name>
</gene>
<comment type="caution">
    <text evidence="5">The sequence shown here is derived from an EMBL/GenBank/DDBJ whole genome shotgun (WGS) entry which is preliminary data.</text>
</comment>
<dbReference type="SUPFAM" id="SSF53850">
    <property type="entry name" value="Periplasmic binding protein-like II"/>
    <property type="match status" value="1"/>
</dbReference>
<dbReference type="PANTHER" id="PTHR43649">
    <property type="entry name" value="ARABINOSE-BINDING PROTEIN-RELATED"/>
    <property type="match status" value="1"/>
</dbReference>
<sequence>MVQLPVGGSGIGYAPSRRTILLGGLGLAAGLAGCSSSKQAKGGLDSAKANPPTYVPFEGTKPDLPGALAKGIQPGYFHYPSSPPASVTGAVGTGAALSLLVSGPPIGSQKDSNQWWQLLNKKLGVDLQVTQVDSLSYASKFTVDVAGGNYEDMMQILSAPNEPQLLESKFTDLSEYLGGDKIKQYPNLAALPPQAWTAGTVNGHLFGISQPRSIAGQVMNTRQDILDKLGLGKPELKTGADFLALCKEVTDPSKHRWAMGTQPVLLTLRTVLEMMGAPKGWQVKDGKFTRDIELDVYLDALEALRGWWQAGIFHPDSFTASGSYQTWWYGGTTVIYMQAFAGWAVAANNNPTLKFGVLALPKWDGGGRAIKHLEAGNYLFTAIKKSSKERVEEILRVWNYLSAPFGTKEYLDVNYGVAGHDYTLTGPDPVLTAAGTREVLAGLSYIGSTRSSVIYVPNQEDLVRQAHAFQEAAVPTGISDPTDVLYSPTQLGKGAAAEQQLVDTKNDIVQGRKPVSAFKDAVQTWRTAVGDTIRHEYEQAYAGNGGR</sequence>
<name>A0ABP4NF60_9ACTN</name>
<dbReference type="InterPro" id="IPR006059">
    <property type="entry name" value="SBP"/>
</dbReference>
<keyword evidence="3" id="KW-0813">Transport</keyword>
<evidence type="ECO:0000256" key="2">
    <source>
        <dbReference type="ARBA" id="ARBA00008520"/>
    </source>
</evidence>
<dbReference type="InterPro" id="IPR050490">
    <property type="entry name" value="Bact_solute-bd_prot1"/>
</dbReference>
<evidence type="ECO:0000313" key="6">
    <source>
        <dbReference type="Proteomes" id="UP001501705"/>
    </source>
</evidence>
<evidence type="ECO:0000256" key="4">
    <source>
        <dbReference type="ARBA" id="ARBA00022729"/>
    </source>
</evidence>
<keyword evidence="4" id="KW-0732">Signal</keyword>
<dbReference type="Pfam" id="PF13416">
    <property type="entry name" value="SBP_bac_8"/>
    <property type="match status" value="1"/>
</dbReference>
<protein>
    <submittedName>
        <fullName evidence="5">Extracellular solute-binding protein</fullName>
    </submittedName>
</protein>
<reference evidence="6" key="1">
    <citation type="journal article" date="2019" name="Int. J. Syst. Evol. Microbiol.">
        <title>The Global Catalogue of Microorganisms (GCM) 10K type strain sequencing project: providing services to taxonomists for standard genome sequencing and annotation.</title>
        <authorList>
            <consortium name="The Broad Institute Genomics Platform"/>
            <consortium name="The Broad Institute Genome Sequencing Center for Infectious Disease"/>
            <person name="Wu L."/>
            <person name="Ma J."/>
        </authorList>
    </citation>
    <scope>NUCLEOTIDE SEQUENCE [LARGE SCALE GENOMIC DNA]</scope>
    <source>
        <strain evidence="6">JCM 15572</strain>
    </source>
</reference>
<evidence type="ECO:0000256" key="1">
    <source>
        <dbReference type="ARBA" id="ARBA00004196"/>
    </source>
</evidence>
<dbReference type="PANTHER" id="PTHR43649:SF31">
    <property type="entry name" value="SN-GLYCEROL-3-PHOSPHATE-BINDING PERIPLASMIC PROTEIN UGPB"/>
    <property type="match status" value="1"/>
</dbReference>
<comment type="subcellular location">
    <subcellularLocation>
        <location evidence="1">Cell envelope</location>
    </subcellularLocation>
</comment>
<comment type="similarity">
    <text evidence="2">Belongs to the bacterial solute-binding protein 1 family.</text>
</comment>
<evidence type="ECO:0000313" key="5">
    <source>
        <dbReference type="EMBL" id="GAA1560902.1"/>
    </source>
</evidence>
<organism evidence="5 6">
    <name type="scientific">Kribbella hippodromi</name>
    <dbReference type="NCBI Taxonomy" id="434347"/>
    <lineage>
        <taxon>Bacteria</taxon>
        <taxon>Bacillati</taxon>
        <taxon>Actinomycetota</taxon>
        <taxon>Actinomycetes</taxon>
        <taxon>Propionibacteriales</taxon>
        <taxon>Kribbellaceae</taxon>
        <taxon>Kribbella</taxon>
    </lineage>
</organism>
<evidence type="ECO:0000256" key="3">
    <source>
        <dbReference type="ARBA" id="ARBA00022448"/>
    </source>
</evidence>
<keyword evidence="6" id="KW-1185">Reference proteome</keyword>
<accession>A0ABP4NF60</accession>
<dbReference type="Gene3D" id="3.40.190.10">
    <property type="entry name" value="Periplasmic binding protein-like II"/>
    <property type="match status" value="2"/>
</dbReference>
<dbReference type="RefSeq" id="WP_344232832.1">
    <property type="nucleotide sequence ID" value="NZ_BAAAPH010000004.1"/>
</dbReference>